<dbReference type="Gene3D" id="2.70.98.10">
    <property type="match status" value="1"/>
</dbReference>
<evidence type="ECO:0000313" key="9">
    <source>
        <dbReference type="Proteomes" id="UP000716291"/>
    </source>
</evidence>
<evidence type="ECO:0000256" key="5">
    <source>
        <dbReference type="PIRNR" id="PIRNR016020"/>
    </source>
</evidence>
<dbReference type="InterPro" id="IPR025532">
    <property type="entry name" value="G6P_1-epimerase"/>
</dbReference>
<accession>A0A9P6X1B4</accession>
<comment type="function">
    <text evidence="5">Catalyzes the interconversion between the alpha and beta anomers from at least three hexose 6-phosphate sugars (Glc6P, Gal6P, and Man6P).</text>
</comment>
<keyword evidence="9" id="KW-1185">Reference proteome</keyword>
<evidence type="ECO:0000256" key="7">
    <source>
        <dbReference type="PIRSR" id="PIRSR016020-2"/>
    </source>
</evidence>
<name>A0A9P6X1B4_RHIOR</name>
<sequence>MPAYQNNKTIYVELPSGSKAEIALFGSTVTSWVVDNKERIFVSKEARRDGSKAIRGGIPICFPIFGTKETIHLPQHGFARSSYWEYLGIITDNNNEVSVRLGLMDTQLPSEVRKVWPHSFRLVYTNEGEDTFEFNILLHTYFRVPDVSRIQIQGLISSEYIDKAAGSIQELEKNDKVTISQEVDRIYKKVQDYLLLEIGDGSCIIIEKNNLRDTVVWNPWIEKAQNINDFVNDEYKNMVCIEPGSVAEWVKLAGGQTWAGGQSLTIR</sequence>
<dbReference type="SUPFAM" id="SSF74650">
    <property type="entry name" value="Galactose mutarotase-like"/>
    <property type="match status" value="1"/>
</dbReference>
<comment type="similarity">
    <text evidence="2 5">Belongs to the glucose-6-phosphate 1-epimerase family.</text>
</comment>
<dbReference type="Pfam" id="PF01263">
    <property type="entry name" value="Aldose_epim"/>
    <property type="match status" value="1"/>
</dbReference>
<protein>
    <recommendedName>
        <fullName evidence="3 5">Glucose-6-phosphate 1-epimerase</fullName>
        <ecNumber evidence="3 5">5.1.3.15</ecNumber>
    </recommendedName>
</protein>
<dbReference type="PANTHER" id="PTHR11122">
    <property type="entry name" value="APOSPORY-ASSOCIATED PROTEIN C-RELATED"/>
    <property type="match status" value="1"/>
</dbReference>
<dbReference type="GO" id="GO:0005737">
    <property type="term" value="C:cytoplasm"/>
    <property type="evidence" value="ECO:0007669"/>
    <property type="project" value="TreeGrafter"/>
</dbReference>
<dbReference type="AlphaFoldDB" id="A0A9P6X1B4"/>
<feature type="binding site" evidence="7">
    <location>
        <position position="55"/>
    </location>
    <ligand>
        <name>substrate</name>
    </ligand>
</feature>
<organism evidence="8 9">
    <name type="scientific">Rhizopus oryzae</name>
    <name type="common">Mucormycosis agent</name>
    <name type="synonym">Rhizopus arrhizus var. delemar</name>
    <dbReference type="NCBI Taxonomy" id="64495"/>
    <lineage>
        <taxon>Eukaryota</taxon>
        <taxon>Fungi</taxon>
        <taxon>Fungi incertae sedis</taxon>
        <taxon>Mucoromycota</taxon>
        <taxon>Mucoromycotina</taxon>
        <taxon>Mucoromycetes</taxon>
        <taxon>Mucorales</taxon>
        <taxon>Mucorineae</taxon>
        <taxon>Rhizopodaceae</taxon>
        <taxon>Rhizopus</taxon>
    </lineage>
</organism>
<dbReference type="PIRSF" id="PIRSF016020">
    <property type="entry name" value="PHexose_mutarotase"/>
    <property type="match status" value="1"/>
</dbReference>
<comment type="catalytic activity">
    <reaction evidence="1">
        <text>alpha-D-glucose 6-phosphate = beta-D-glucose 6-phosphate</text>
        <dbReference type="Rhea" id="RHEA:16249"/>
        <dbReference type="ChEBI" id="CHEBI:58225"/>
        <dbReference type="ChEBI" id="CHEBI:58247"/>
        <dbReference type="EC" id="5.1.3.15"/>
    </reaction>
</comment>
<gene>
    <name evidence="8" type="ORF">G6F64_010598</name>
</gene>
<evidence type="ECO:0000256" key="2">
    <source>
        <dbReference type="ARBA" id="ARBA00005866"/>
    </source>
</evidence>
<dbReference type="GO" id="GO:0030246">
    <property type="term" value="F:carbohydrate binding"/>
    <property type="evidence" value="ECO:0007669"/>
    <property type="project" value="UniProtKB-UniRule"/>
</dbReference>
<dbReference type="GO" id="GO:0005975">
    <property type="term" value="P:carbohydrate metabolic process"/>
    <property type="evidence" value="ECO:0007669"/>
    <property type="project" value="InterPro"/>
</dbReference>
<evidence type="ECO:0000256" key="3">
    <source>
        <dbReference type="ARBA" id="ARBA00012083"/>
    </source>
</evidence>
<feature type="binding site" evidence="7">
    <location>
        <position position="80"/>
    </location>
    <ligand>
        <name>substrate</name>
    </ligand>
</feature>
<dbReference type="InterPro" id="IPR014718">
    <property type="entry name" value="GH-type_carb-bd"/>
</dbReference>
<feature type="binding site" evidence="7">
    <location>
        <position position="75"/>
    </location>
    <ligand>
        <name>substrate</name>
    </ligand>
</feature>
<comment type="caution">
    <text evidence="8">The sequence shown here is derived from an EMBL/GenBank/DDBJ whole genome shotgun (WGS) entry which is preliminary data.</text>
</comment>
<dbReference type="InterPro" id="IPR008183">
    <property type="entry name" value="Aldose_1/G6P_1-epimerase"/>
</dbReference>
<feature type="active site" evidence="6">
    <location>
        <position position="242"/>
    </location>
</feature>
<dbReference type="EC" id="5.1.3.15" evidence="3 5"/>
<proteinExistence type="inferred from homology"/>
<reference evidence="8" key="1">
    <citation type="journal article" date="2020" name="Microb. Genom.">
        <title>Genetic diversity of clinical and environmental Mucorales isolates obtained from an investigation of mucormycosis cases among solid organ transplant recipients.</title>
        <authorList>
            <person name="Nguyen M.H."/>
            <person name="Kaul D."/>
            <person name="Muto C."/>
            <person name="Cheng S.J."/>
            <person name="Richter R.A."/>
            <person name="Bruno V.M."/>
            <person name="Liu G."/>
            <person name="Beyhan S."/>
            <person name="Sundermann A.J."/>
            <person name="Mounaud S."/>
            <person name="Pasculle A.W."/>
            <person name="Nierman W.C."/>
            <person name="Driscoll E."/>
            <person name="Cumbie R."/>
            <person name="Clancy C.J."/>
            <person name="Dupont C.L."/>
        </authorList>
    </citation>
    <scope>NUCLEOTIDE SEQUENCE</scope>
    <source>
        <strain evidence="8">GL11</strain>
    </source>
</reference>
<dbReference type="Proteomes" id="UP000716291">
    <property type="component" value="Unassembled WGS sequence"/>
</dbReference>
<evidence type="ECO:0000256" key="6">
    <source>
        <dbReference type="PIRSR" id="PIRSR016020-1"/>
    </source>
</evidence>
<dbReference type="EMBL" id="JAANQT010002242">
    <property type="protein sequence ID" value="KAG1302831.1"/>
    <property type="molecule type" value="Genomic_DNA"/>
</dbReference>
<feature type="active site" evidence="6">
    <location>
        <position position="139"/>
    </location>
</feature>
<evidence type="ECO:0000313" key="8">
    <source>
        <dbReference type="EMBL" id="KAG1302831.1"/>
    </source>
</evidence>
<keyword evidence="4 5" id="KW-0413">Isomerase</keyword>
<dbReference type="InterPro" id="IPR011013">
    <property type="entry name" value="Gal_mutarotase_sf_dom"/>
</dbReference>
<dbReference type="GO" id="GO:0047938">
    <property type="term" value="F:glucose-6-phosphate 1-epimerase activity"/>
    <property type="evidence" value="ECO:0007669"/>
    <property type="project" value="UniProtKB-UniRule"/>
</dbReference>
<evidence type="ECO:0000256" key="1">
    <source>
        <dbReference type="ARBA" id="ARBA00001096"/>
    </source>
</evidence>
<dbReference type="PANTHER" id="PTHR11122:SF13">
    <property type="entry name" value="GLUCOSE-6-PHOSPHATE 1-EPIMERASE"/>
    <property type="match status" value="1"/>
</dbReference>
<dbReference type="CDD" id="cd09020">
    <property type="entry name" value="D-hex-6-P-epi_like"/>
    <property type="match status" value="1"/>
</dbReference>
<evidence type="ECO:0000256" key="4">
    <source>
        <dbReference type="ARBA" id="ARBA00023235"/>
    </source>
</evidence>